<dbReference type="PRINTS" id="PR00410">
    <property type="entry name" value="PHEHYDRXLASE"/>
</dbReference>
<evidence type="ECO:0000256" key="7">
    <source>
        <dbReference type="ARBA" id="ARBA00023004"/>
    </source>
</evidence>
<dbReference type="Proteomes" id="UP001501612">
    <property type="component" value="Unassembled WGS sequence"/>
</dbReference>
<evidence type="ECO:0000256" key="4">
    <source>
        <dbReference type="ARBA" id="ARBA00022723"/>
    </source>
</evidence>
<dbReference type="InterPro" id="IPR039261">
    <property type="entry name" value="FNR_nucleotide-bd"/>
</dbReference>
<keyword evidence="4" id="KW-0479">Metal-binding</keyword>
<evidence type="ECO:0000256" key="8">
    <source>
        <dbReference type="ARBA" id="ARBA00023014"/>
    </source>
</evidence>
<keyword evidence="8" id="KW-0411">Iron-sulfur</keyword>
<dbReference type="Pfam" id="PF00111">
    <property type="entry name" value="Fer2"/>
    <property type="match status" value="1"/>
</dbReference>
<name>A0ABP5ABL0_9ACTN</name>
<dbReference type="InterPro" id="IPR012675">
    <property type="entry name" value="Beta-grasp_dom_sf"/>
</dbReference>
<dbReference type="PANTHER" id="PTHR47354:SF6">
    <property type="entry name" value="NADH OXIDOREDUCTASE HCR"/>
    <property type="match status" value="1"/>
</dbReference>
<keyword evidence="6" id="KW-0560">Oxidoreductase</keyword>
<dbReference type="Gene3D" id="3.40.50.80">
    <property type="entry name" value="Nucleotide-binding domain of ferredoxin-NADP reductase (FNR) module"/>
    <property type="match status" value="1"/>
</dbReference>
<dbReference type="RefSeq" id="WP_344003539.1">
    <property type="nucleotide sequence ID" value="NZ_BAAAMY010000001.1"/>
</dbReference>
<evidence type="ECO:0000259" key="10">
    <source>
        <dbReference type="PROSITE" id="PS51384"/>
    </source>
</evidence>
<keyword evidence="12" id="KW-1185">Reference proteome</keyword>
<keyword evidence="3" id="KW-0001">2Fe-2S</keyword>
<dbReference type="Pfam" id="PF00175">
    <property type="entry name" value="NAD_binding_1"/>
    <property type="match status" value="1"/>
</dbReference>
<evidence type="ECO:0000256" key="5">
    <source>
        <dbReference type="ARBA" id="ARBA00022827"/>
    </source>
</evidence>
<dbReference type="InterPro" id="IPR017938">
    <property type="entry name" value="Riboflavin_synthase-like_b-brl"/>
</dbReference>
<dbReference type="InterPro" id="IPR008333">
    <property type="entry name" value="Cbr1-like_FAD-bd_dom"/>
</dbReference>
<dbReference type="CDD" id="cd00207">
    <property type="entry name" value="fer2"/>
    <property type="match status" value="1"/>
</dbReference>
<evidence type="ECO:0000256" key="1">
    <source>
        <dbReference type="ARBA" id="ARBA00001974"/>
    </source>
</evidence>
<organism evidence="11 12">
    <name type="scientific">Nocardioides lentus</name>
    <dbReference type="NCBI Taxonomy" id="338077"/>
    <lineage>
        <taxon>Bacteria</taxon>
        <taxon>Bacillati</taxon>
        <taxon>Actinomycetota</taxon>
        <taxon>Actinomycetes</taxon>
        <taxon>Propionibacteriales</taxon>
        <taxon>Nocardioidaceae</taxon>
        <taxon>Nocardioides</taxon>
    </lineage>
</organism>
<comment type="caution">
    <text evidence="11">The sequence shown here is derived from an EMBL/GenBank/DDBJ whole genome shotgun (WGS) entry which is preliminary data.</text>
</comment>
<comment type="cofactor">
    <cofactor evidence="1">
        <name>FAD</name>
        <dbReference type="ChEBI" id="CHEBI:57692"/>
    </cofactor>
</comment>
<dbReference type="PANTHER" id="PTHR47354">
    <property type="entry name" value="NADH OXIDOREDUCTASE HCR"/>
    <property type="match status" value="1"/>
</dbReference>
<feature type="domain" description="2Fe-2S ferredoxin-type" evidence="9">
    <location>
        <begin position="294"/>
        <end position="386"/>
    </location>
</feature>
<evidence type="ECO:0000256" key="6">
    <source>
        <dbReference type="ARBA" id="ARBA00023002"/>
    </source>
</evidence>
<keyword evidence="7" id="KW-0408">Iron</keyword>
<evidence type="ECO:0000313" key="12">
    <source>
        <dbReference type="Proteomes" id="UP001501612"/>
    </source>
</evidence>
<sequence>MSSAALPRRAGSSAAGAGTGVSWREALRRRARSVADAAVTPLDLDDVLDVFHPLRGGRDGLQGRIVAIHPETAESATVVVKPGRDWAGHLPGQYVRVGVDVDGVRLWRTYSLTHGPRADRCISLTVKAIPGGVVSNHLVHDAEPGQMIQLAQAEGEFTLPQPLPGKLLLVTAGSGITPVIGMLRNLFSRAEPTTSTDIVLVHVNATEPASIFAAELRRLAERGHIRLVERFDDVHGTLDVADLAGLVPDLDERLAYACGPAGLLDALEQHHADRGLVLTTERFRATTVEPGDGGTVTLGSGAVVIEADGATPILDAAESAGVLMPSGCRMGICMGCVLPMRSGAVRDLRNGAITVAQPGETDPGGVPIQTCVSAAAGACDIDHAVA</sequence>
<dbReference type="PROSITE" id="PS51085">
    <property type="entry name" value="2FE2S_FER_2"/>
    <property type="match status" value="1"/>
</dbReference>
<accession>A0ABP5ABL0</accession>
<feature type="domain" description="FAD-binding FR-type" evidence="10">
    <location>
        <begin position="58"/>
        <end position="160"/>
    </location>
</feature>
<dbReference type="SUPFAM" id="SSF52343">
    <property type="entry name" value="Ferredoxin reductase-like, C-terminal NADP-linked domain"/>
    <property type="match status" value="1"/>
</dbReference>
<proteinExistence type="predicted"/>
<evidence type="ECO:0000313" key="11">
    <source>
        <dbReference type="EMBL" id="GAA1908030.1"/>
    </source>
</evidence>
<keyword evidence="5" id="KW-0274">FAD</keyword>
<dbReference type="InterPro" id="IPR050415">
    <property type="entry name" value="MRET"/>
</dbReference>
<reference evidence="12" key="1">
    <citation type="journal article" date="2019" name="Int. J. Syst. Evol. Microbiol.">
        <title>The Global Catalogue of Microorganisms (GCM) 10K type strain sequencing project: providing services to taxonomists for standard genome sequencing and annotation.</title>
        <authorList>
            <consortium name="The Broad Institute Genomics Platform"/>
            <consortium name="The Broad Institute Genome Sequencing Center for Infectious Disease"/>
            <person name="Wu L."/>
            <person name="Ma J."/>
        </authorList>
    </citation>
    <scope>NUCLEOTIDE SEQUENCE [LARGE SCALE GENOMIC DNA]</scope>
    <source>
        <strain evidence="12">JCM 14046</strain>
    </source>
</reference>
<evidence type="ECO:0000259" key="9">
    <source>
        <dbReference type="PROSITE" id="PS51085"/>
    </source>
</evidence>
<dbReference type="InterPro" id="IPR017927">
    <property type="entry name" value="FAD-bd_FR_type"/>
</dbReference>
<keyword evidence="2" id="KW-0285">Flavoprotein</keyword>
<gene>
    <name evidence="11" type="ORF">GCM10009737_06180</name>
</gene>
<dbReference type="InterPro" id="IPR001041">
    <property type="entry name" value="2Fe-2S_ferredoxin-type"/>
</dbReference>
<evidence type="ECO:0000256" key="3">
    <source>
        <dbReference type="ARBA" id="ARBA00022714"/>
    </source>
</evidence>
<dbReference type="Pfam" id="PF00970">
    <property type="entry name" value="FAD_binding_6"/>
    <property type="match status" value="1"/>
</dbReference>
<dbReference type="SUPFAM" id="SSF63380">
    <property type="entry name" value="Riboflavin synthase domain-like"/>
    <property type="match status" value="1"/>
</dbReference>
<protein>
    <submittedName>
        <fullName evidence="11">NADPH oxidoreductase</fullName>
    </submittedName>
</protein>
<dbReference type="InterPro" id="IPR001433">
    <property type="entry name" value="OxRdtase_FAD/NAD-bd"/>
</dbReference>
<dbReference type="PROSITE" id="PS51384">
    <property type="entry name" value="FAD_FR"/>
    <property type="match status" value="1"/>
</dbReference>
<dbReference type="Gene3D" id="3.10.20.30">
    <property type="match status" value="1"/>
</dbReference>
<evidence type="ECO:0000256" key="2">
    <source>
        <dbReference type="ARBA" id="ARBA00022630"/>
    </source>
</evidence>
<dbReference type="EMBL" id="BAAAMY010000001">
    <property type="protein sequence ID" value="GAA1908030.1"/>
    <property type="molecule type" value="Genomic_DNA"/>
</dbReference>
<dbReference type="Gene3D" id="2.40.30.10">
    <property type="entry name" value="Translation factors"/>
    <property type="match status" value="1"/>
</dbReference>
<dbReference type="CDD" id="cd06216">
    <property type="entry name" value="FNR_iron_sulfur_binding_2"/>
    <property type="match status" value="1"/>
</dbReference>
<dbReference type="InterPro" id="IPR036010">
    <property type="entry name" value="2Fe-2S_ferredoxin-like_sf"/>
</dbReference>
<dbReference type="SUPFAM" id="SSF54292">
    <property type="entry name" value="2Fe-2S ferredoxin-like"/>
    <property type="match status" value="1"/>
</dbReference>